<feature type="compositionally biased region" description="Low complexity" evidence="9">
    <location>
        <begin position="981"/>
        <end position="992"/>
    </location>
</feature>
<dbReference type="InterPro" id="IPR050174">
    <property type="entry name" value="Protocadherin/Cadherin-CA"/>
</dbReference>
<keyword evidence="7" id="KW-0325">Glycoprotein</keyword>
<gene>
    <name evidence="13" type="ORF">DILT_LOCUS6415</name>
</gene>
<keyword evidence="11" id="KW-0732">Signal</keyword>
<keyword evidence="3" id="KW-0677">Repeat</keyword>
<evidence type="ECO:0000313" key="14">
    <source>
        <dbReference type="Proteomes" id="UP000281553"/>
    </source>
</evidence>
<dbReference type="CDD" id="cd11304">
    <property type="entry name" value="Cadherin_repeat"/>
    <property type="match status" value="6"/>
</dbReference>
<evidence type="ECO:0000256" key="4">
    <source>
        <dbReference type="ARBA" id="ARBA00022837"/>
    </source>
</evidence>
<dbReference type="FunFam" id="2.60.40.60:FF:000020">
    <property type="entry name" value="Dachsous cadherin-related 1b"/>
    <property type="match status" value="1"/>
</dbReference>
<dbReference type="AlphaFoldDB" id="A0A3P7L1I5"/>
<evidence type="ECO:0000256" key="6">
    <source>
        <dbReference type="ARBA" id="ARBA00023136"/>
    </source>
</evidence>
<evidence type="ECO:0000256" key="3">
    <source>
        <dbReference type="ARBA" id="ARBA00022737"/>
    </source>
</evidence>
<evidence type="ECO:0000256" key="5">
    <source>
        <dbReference type="ARBA" id="ARBA00022989"/>
    </source>
</evidence>
<feature type="chain" id="PRO_5017977404" description="Cadherin domain-containing protein" evidence="11">
    <location>
        <begin position="26"/>
        <end position="1107"/>
    </location>
</feature>
<organism evidence="13 14">
    <name type="scientific">Dibothriocephalus latus</name>
    <name type="common">Fish tapeworm</name>
    <name type="synonym">Diphyllobothrium latum</name>
    <dbReference type="NCBI Taxonomy" id="60516"/>
    <lineage>
        <taxon>Eukaryota</taxon>
        <taxon>Metazoa</taxon>
        <taxon>Spiralia</taxon>
        <taxon>Lophotrochozoa</taxon>
        <taxon>Platyhelminthes</taxon>
        <taxon>Cestoda</taxon>
        <taxon>Eucestoda</taxon>
        <taxon>Diphyllobothriidea</taxon>
        <taxon>Diphyllobothriidae</taxon>
        <taxon>Dibothriocephalus</taxon>
    </lineage>
</organism>
<feature type="domain" description="Cadherin" evidence="12">
    <location>
        <begin position="543"/>
        <end position="642"/>
    </location>
</feature>
<dbReference type="GO" id="GO:0005509">
    <property type="term" value="F:calcium ion binding"/>
    <property type="evidence" value="ECO:0007669"/>
    <property type="project" value="UniProtKB-UniRule"/>
</dbReference>
<dbReference type="Proteomes" id="UP000281553">
    <property type="component" value="Unassembled WGS sequence"/>
</dbReference>
<proteinExistence type="predicted"/>
<dbReference type="Pfam" id="PF00028">
    <property type="entry name" value="Cadherin"/>
    <property type="match status" value="2"/>
</dbReference>
<dbReference type="InterPro" id="IPR015919">
    <property type="entry name" value="Cadherin-like_sf"/>
</dbReference>
<dbReference type="PRINTS" id="PR00205">
    <property type="entry name" value="CADHERIN"/>
</dbReference>
<dbReference type="FunFam" id="2.60.40.60:FF:000092">
    <property type="entry name" value="Protocadherin 8"/>
    <property type="match status" value="1"/>
</dbReference>
<dbReference type="OrthoDB" id="6252479at2759"/>
<evidence type="ECO:0000313" key="13">
    <source>
        <dbReference type="EMBL" id="VDN10584.1"/>
    </source>
</evidence>
<dbReference type="EMBL" id="UYRU01049471">
    <property type="protein sequence ID" value="VDN10584.1"/>
    <property type="molecule type" value="Genomic_DNA"/>
</dbReference>
<dbReference type="InterPro" id="IPR002126">
    <property type="entry name" value="Cadherin-like_dom"/>
</dbReference>
<feature type="transmembrane region" description="Helical" evidence="10">
    <location>
        <begin position="1009"/>
        <end position="1032"/>
    </location>
</feature>
<dbReference type="InterPro" id="IPR020894">
    <property type="entry name" value="Cadherin_CS"/>
</dbReference>
<comment type="subcellular location">
    <subcellularLocation>
        <location evidence="1">Membrane</location>
        <topology evidence="1">Single-pass membrane protein</topology>
    </subcellularLocation>
</comment>
<keyword evidence="4 8" id="KW-0106">Calcium</keyword>
<dbReference type="SUPFAM" id="SSF49313">
    <property type="entry name" value="Cadherin-like"/>
    <property type="match status" value="5"/>
</dbReference>
<evidence type="ECO:0000256" key="8">
    <source>
        <dbReference type="PROSITE-ProRule" id="PRU00043"/>
    </source>
</evidence>
<dbReference type="Gene3D" id="2.60.40.60">
    <property type="entry name" value="Cadherins"/>
    <property type="match status" value="7"/>
</dbReference>
<keyword evidence="6 10" id="KW-0472">Membrane</keyword>
<feature type="signal peptide" evidence="11">
    <location>
        <begin position="1"/>
        <end position="25"/>
    </location>
</feature>
<evidence type="ECO:0000259" key="12">
    <source>
        <dbReference type="PROSITE" id="PS50268"/>
    </source>
</evidence>
<keyword evidence="14" id="KW-1185">Reference proteome</keyword>
<sequence length="1107" mass="120567">MYIHIWPPGLIILLVGGTVVVSSEGESPPQRFWVKENTAAETVIGQIARRPGSGFGSLSFTNLADKRIAAFFSVLPSNGSLITLRQIDREEICSQQSKTQQPPTVDESGIFYSPYQENAPFCEVGFIVHVSVEADETGAGAESYLETVSLDNESPVFALMSDENEEVDGERANKVPRILQVSALDYERLRTLYYCLTAFDGGGQEGSLLIIIEVQDANDNAPAWVGLPYRVSLTECGEERHQTPPAFWKADLEARNYARSQGYEYEAPLRFVTQLLAVDADSDVYGQVRYRTPEQTTRKSSNKGNAVSVAASTAYKSIIHGDKLFLIGHLDYETVPRINIPVEAVDGGGLSNFTEVEVSIEDCNDNVPQISIQSLSPAPIEVANENVGQALLSNSLQIPRQVNIWFHEEEMAEVKLATVTVSDADSEQNANINCDVEWNSVISVNPFRLVPLNGARLPPGSGYKVPKVYLLSKRRGVKIDRETTPRIQVTIVCTDGGYPEINVARSLVEIGILDINDHAPEFQKPPSSLMVHSQHVRNAYFAVPENEPQGTFAGVIRATDADFGMNAAVSYSLTACPDENATLPFTIEARTGKVYTTQPLDREQQSTYCAMLTAVDAGIPPLSNSQRVTLLVLDVNDSPPVFVNNYNVSGAIVFEVSETFENEQVLKNFLGQINATDADEGENSSLVFSLKSSQPSVGAGGRAIFRITRKGQLLVNGVLDREATEEYELVVVATDSAPPRHRLSAEITVKVRVLDINDNAPIFTEPSTPGDHLSVVAVANVTLHTAVNSTIYRACARDPDIGNNSLLNFTLRCAKYLKPFFNVTEAVKQAEGDATCVQIVLTKPLVHLISSTSSTTSSELDASQVEALSRQIKFPIEHQLYVIVSDSGQRQFTKTARLRVIIRGSEKTETGKDDGSIKRSAAEAILGSHRLDSEKVQIGATGSLLSQRYQQQPIKYHPSEDGLASELPDKAGTSSKLADASSFSSSSSSSSSKEISETTPGSHTKAKHLFVIAVVIFIMFIGVLGLLAFILLRDFSHKRTARAGAVGSSCATENTNSTKGTEAGCTTYPDFRPSPLTYLPELVDGKLNISHLFFSLCNKRSSNSNRN</sequence>
<feature type="domain" description="Cadherin" evidence="12">
    <location>
        <begin position="272"/>
        <end position="370"/>
    </location>
</feature>
<evidence type="ECO:0000256" key="11">
    <source>
        <dbReference type="SAM" id="SignalP"/>
    </source>
</evidence>
<feature type="domain" description="Cadherin" evidence="12">
    <location>
        <begin position="131"/>
        <end position="224"/>
    </location>
</feature>
<evidence type="ECO:0000256" key="7">
    <source>
        <dbReference type="ARBA" id="ARBA00023180"/>
    </source>
</evidence>
<feature type="domain" description="Cadherin" evidence="12">
    <location>
        <begin position="648"/>
        <end position="763"/>
    </location>
</feature>
<reference evidence="13 14" key="1">
    <citation type="submission" date="2018-11" db="EMBL/GenBank/DDBJ databases">
        <authorList>
            <consortium name="Pathogen Informatics"/>
        </authorList>
    </citation>
    <scope>NUCLEOTIDE SEQUENCE [LARGE SCALE GENOMIC DNA]</scope>
</reference>
<name>A0A3P7L1I5_DIBLA</name>
<dbReference type="GO" id="GO:0007156">
    <property type="term" value="P:homophilic cell adhesion via plasma membrane adhesion molecules"/>
    <property type="evidence" value="ECO:0007669"/>
    <property type="project" value="InterPro"/>
</dbReference>
<evidence type="ECO:0000256" key="10">
    <source>
        <dbReference type="SAM" id="Phobius"/>
    </source>
</evidence>
<accession>A0A3P7L1I5</accession>
<evidence type="ECO:0000256" key="9">
    <source>
        <dbReference type="SAM" id="MobiDB-lite"/>
    </source>
</evidence>
<evidence type="ECO:0000256" key="1">
    <source>
        <dbReference type="ARBA" id="ARBA00004167"/>
    </source>
</evidence>
<dbReference type="PANTHER" id="PTHR24028:SF328">
    <property type="entry name" value="CADHERIN-3"/>
    <property type="match status" value="1"/>
</dbReference>
<feature type="domain" description="Cadherin" evidence="12">
    <location>
        <begin position="408"/>
        <end position="522"/>
    </location>
</feature>
<dbReference type="PROSITE" id="PS50268">
    <property type="entry name" value="CADHERIN_2"/>
    <property type="match status" value="5"/>
</dbReference>
<dbReference type="GO" id="GO:0005886">
    <property type="term" value="C:plasma membrane"/>
    <property type="evidence" value="ECO:0007669"/>
    <property type="project" value="InterPro"/>
</dbReference>
<evidence type="ECO:0000256" key="2">
    <source>
        <dbReference type="ARBA" id="ARBA00022692"/>
    </source>
</evidence>
<dbReference type="PROSITE" id="PS00232">
    <property type="entry name" value="CADHERIN_1"/>
    <property type="match status" value="4"/>
</dbReference>
<keyword evidence="2 10" id="KW-0812">Transmembrane</keyword>
<feature type="region of interest" description="Disordered" evidence="9">
    <location>
        <begin position="958"/>
        <end position="1001"/>
    </location>
</feature>
<dbReference type="PANTHER" id="PTHR24028">
    <property type="entry name" value="CADHERIN-87A"/>
    <property type="match status" value="1"/>
</dbReference>
<protein>
    <recommendedName>
        <fullName evidence="12">Cadherin domain-containing protein</fullName>
    </recommendedName>
</protein>
<dbReference type="SMART" id="SM00112">
    <property type="entry name" value="CA"/>
    <property type="match status" value="5"/>
</dbReference>
<keyword evidence="5 10" id="KW-1133">Transmembrane helix</keyword>